<protein>
    <submittedName>
        <fullName evidence="1">Uncharacterized protein</fullName>
    </submittedName>
</protein>
<organism evidence="1 2">
    <name type="scientific">Microbulbifer taiwanensis</name>
    <dbReference type="NCBI Taxonomy" id="986746"/>
    <lineage>
        <taxon>Bacteria</taxon>
        <taxon>Pseudomonadati</taxon>
        <taxon>Pseudomonadota</taxon>
        <taxon>Gammaproteobacteria</taxon>
        <taxon>Cellvibrionales</taxon>
        <taxon>Microbulbiferaceae</taxon>
        <taxon>Microbulbifer</taxon>
    </lineage>
</organism>
<dbReference type="RefSeq" id="WP_193194717.1">
    <property type="nucleotide sequence ID" value="NZ_JACZFR010000066.1"/>
</dbReference>
<evidence type="ECO:0000313" key="2">
    <source>
        <dbReference type="Proteomes" id="UP001596425"/>
    </source>
</evidence>
<proteinExistence type="predicted"/>
<keyword evidence="2" id="KW-1185">Reference proteome</keyword>
<name>A0ABW1YSX6_9GAMM</name>
<comment type="caution">
    <text evidence="1">The sequence shown here is derived from an EMBL/GenBank/DDBJ whole genome shotgun (WGS) entry which is preliminary data.</text>
</comment>
<sequence>MIGYCSAEFDFHWYGAQDSVNYIIYLCAKEHIEKGYSISDESILDNDYSIPVAPGGKNWSKKLAKEQFFKDLLTEEKFGYILASIEYEYWMKIEAAKAQLTRSTITQSEYEKLAEEAKAEFEGT</sequence>
<accession>A0ABW1YSX6</accession>
<gene>
    <name evidence="1" type="ORF">ACFQBM_19510</name>
</gene>
<reference evidence="2" key="1">
    <citation type="journal article" date="2019" name="Int. J. Syst. Evol. Microbiol.">
        <title>The Global Catalogue of Microorganisms (GCM) 10K type strain sequencing project: providing services to taxonomists for standard genome sequencing and annotation.</title>
        <authorList>
            <consortium name="The Broad Institute Genomics Platform"/>
            <consortium name="The Broad Institute Genome Sequencing Center for Infectious Disease"/>
            <person name="Wu L."/>
            <person name="Ma J."/>
        </authorList>
    </citation>
    <scope>NUCLEOTIDE SEQUENCE [LARGE SCALE GENOMIC DNA]</scope>
    <source>
        <strain evidence="2">CGMCC 1.13718</strain>
    </source>
</reference>
<evidence type="ECO:0000313" key="1">
    <source>
        <dbReference type="EMBL" id="MFC6635468.1"/>
    </source>
</evidence>
<dbReference type="Proteomes" id="UP001596425">
    <property type="component" value="Unassembled WGS sequence"/>
</dbReference>
<dbReference type="EMBL" id="JBHSVR010000001">
    <property type="protein sequence ID" value="MFC6635468.1"/>
    <property type="molecule type" value="Genomic_DNA"/>
</dbReference>